<accession>A0A450WIC1</accession>
<organism evidence="1">
    <name type="scientific">Candidatus Kentrum sp. LPFa</name>
    <dbReference type="NCBI Taxonomy" id="2126335"/>
    <lineage>
        <taxon>Bacteria</taxon>
        <taxon>Pseudomonadati</taxon>
        <taxon>Pseudomonadota</taxon>
        <taxon>Gammaproteobacteria</taxon>
        <taxon>Candidatus Kentrum</taxon>
    </lineage>
</organism>
<evidence type="ECO:0000313" key="1">
    <source>
        <dbReference type="EMBL" id="VFK16772.1"/>
    </source>
</evidence>
<sequence length="78" mass="9003">MHARESLKPKRIAIRAWAEKPQGINVHLITKKPEPAAALRRLATQPMRLAFDFLSPAIERETKEDMPKPSYRDLLLSR</sequence>
<proteinExistence type="predicted"/>
<gene>
    <name evidence="1" type="ORF">BECKLPF1236B_GA0070989_11023</name>
</gene>
<dbReference type="EMBL" id="CAADFK010000102">
    <property type="protein sequence ID" value="VFK16772.1"/>
    <property type="molecule type" value="Genomic_DNA"/>
</dbReference>
<protein>
    <submittedName>
        <fullName evidence="1">Uncharacterized protein</fullName>
    </submittedName>
</protein>
<dbReference type="AlphaFoldDB" id="A0A450WIC1"/>
<reference evidence="1" key="1">
    <citation type="submission" date="2019-02" db="EMBL/GenBank/DDBJ databases">
        <authorList>
            <person name="Gruber-Vodicka R. H."/>
            <person name="Seah K. B. B."/>
        </authorList>
    </citation>
    <scope>NUCLEOTIDE SEQUENCE</scope>
    <source>
        <strain evidence="1">BECK_S313</strain>
    </source>
</reference>
<name>A0A450WIC1_9GAMM</name>